<dbReference type="OrthoDB" id="1938131at2759"/>
<dbReference type="Gene3D" id="3.30.420.10">
    <property type="entry name" value="Ribonuclease H-like superfamily/Ribonuclease H"/>
    <property type="match status" value="1"/>
</dbReference>
<protein>
    <recommendedName>
        <fullName evidence="1">RNase H type-1 domain-containing protein</fullName>
    </recommendedName>
</protein>
<dbReference type="EMBL" id="DF973323">
    <property type="protein sequence ID" value="GAU25880.1"/>
    <property type="molecule type" value="Genomic_DNA"/>
</dbReference>
<feature type="domain" description="RNase H type-1" evidence="1">
    <location>
        <begin position="34"/>
        <end position="104"/>
    </location>
</feature>
<dbReference type="PANTHER" id="PTHR47074">
    <property type="entry name" value="BNAC02G40300D PROTEIN"/>
    <property type="match status" value="1"/>
</dbReference>
<dbReference type="GO" id="GO:0003676">
    <property type="term" value="F:nucleic acid binding"/>
    <property type="evidence" value="ECO:0007669"/>
    <property type="project" value="InterPro"/>
</dbReference>
<sequence length="144" mass="15970">MVLKAFNVIINPPKSPMIKEVIWMPHLHFLTKCNTDGVSLGCPGQATCAGVFRNSQTFIMGCFTLNIGQANAFQAELIGIMHVIELVHQHGWWNLWLETDSLMATLVYKDPSLIPWEGSSLADKLASMAYASTGFTWFTSIPIP</sequence>
<name>A0A2Z6MQN8_TRISU</name>
<evidence type="ECO:0000313" key="3">
    <source>
        <dbReference type="Proteomes" id="UP000242715"/>
    </source>
</evidence>
<dbReference type="InterPro" id="IPR044730">
    <property type="entry name" value="RNase_H-like_dom_plant"/>
</dbReference>
<keyword evidence="3" id="KW-1185">Reference proteome</keyword>
<dbReference type="Pfam" id="PF13456">
    <property type="entry name" value="RVT_3"/>
    <property type="match status" value="1"/>
</dbReference>
<dbReference type="InterPro" id="IPR012337">
    <property type="entry name" value="RNaseH-like_sf"/>
</dbReference>
<evidence type="ECO:0000259" key="1">
    <source>
        <dbReference type="Pfam" id="PF13456"/>
    </source>
</evidence>
<proteinExistence type="predicted"/>
<dbReference type="PANTHER" id="PTHR47074:SF75">
    <property type="entry name" value="RNASE H TYPE-1 DOMAIN-CONTAINING PROTEIN"/>
    <property type="match status" value="1"/>
</dbReference>
<dbReference type="CDD" id="cd06222">
    <property type="entry name" value="RNase_H_like"/>
    <property type="match status" value="1"/>
</dbReference>
<dbReference type="InterPro" id="IPR002156">
    <property type="entry name" value="RNaseH_domain"/>
</dbReference>
<dbReference type="GO" id="GO:0004523">
    <property type="term" value="F:RNA-DNA hybrid ribonuclease activity"/>
    <property type="evidence" value="ECO:0007669"/>
    <property type="project" value="InterPro"/>
</dbReference>
<organism evidence="2 3">
    <name type="scientific">Trifolium subterraneum</name>
    <name type="common">Subterranean clover</name>
    <dbReference type="NCBI Taxonomy" id="3900"/>
    <lineage>
        <taxon>Eukaryota</taxon>
        <taxon>Viridiplantae</taxon>
        <taxon>Streptophyta</taxon>
        <taxon>Embryophyta</taxon>
        <taxon>Tracheophyta</taxon>
        <taxon>Spermatophyta</taxon>
        <taxon>Magnoliopsida</taxon>
        <taxon>eudicotyledons</taxon>
        <taxon>Gunneridae</taxon>
        <taxon>Pentapetalae</taxon>
        <taxon>rosids</taxon>
        <taxon>fabids</taxon>
        <taxon>Fabales</taxon>
        <taxon>Fabaceae</taxon>
        <taxon>Papilionoideae</taxon>
        <taxon>50 kb inversion clade</taxon>
        <taxon>NPAAA clade</taxon>
        <taxon>Hologalegina</taxon>
        <taxon>IRL clade</taxon>
        <taxon>Trifolieae</taxon>
        <taxon>Trifolium</taxon>
    </lineage>
</organism>
<dbReference type="Proteomes" id="UP000242715">
    <property type="component" value="Unassembled WGS sequence"/>
</dbReference>
<dbReference type="SUPFAM" id="SSF53098">
    <property type="entry name" value="Ribonuclease H-like"/>
    <property type="match status" value="1"/>
</dbReference>
<dbReference type="InterPro" id="IPR036397">
    <property type="entry name" value="RNaseH_sf"/>
</dbReference>
<accession>A0A2Z6MQN8</accession>
<reference evidence="3" key="1">
    <citation type="journal article" date="2017" name="Front. Plant Sci.">
        <title>Climate Clever Clovers: New Paradigm to Reduce the Environmental Footprint of Ruminants by Breeding Low Methanogenic Forages Utilizing Haplotype Variation.</title>
        <authorList>
            <person name="Kaur P."/>
            <person name="Appels R."/>
            <person name="Bayer P.E."/>
            <person name="Keeble-Gagnere G."/>
            <person name="Wang J."/>
            <person name="Hirakawa H."/>
            <person name="Shirasawa K."/>
            <person name="Vercoe P."/>
            <person name="Stefanova K."/>
            <person name="Durmic Z."/>
            <person name="Nichols P."/>
            <person name="Revell C."/>
            <person name="Isobe S.N."/>
            <person name="Edwards D."/>
            <person name="Erskine W."/>
        </authorList>
    </citation>
    <scope>NUCLEOTIDE SEQUENCE [LARGE SCALE GENOMIC DNA]</scope>
    <source>
        <strain evidence="3">cv. Daliak</strain>
    </source>
</reference>
<gene>
    <name evidence="2" type="ORF">TSUD_164210</name>
</gene>
<dbReference type="InterPro" id="IPR052929">
    <property type="entry name" value="RNase_H-like_EbsB-rel"/>
</dbReference>
<evidence type="ECO:0000313" key="2">
    <source>
        <dbReference type="EMBL" id="GAU25880.1"/>
    </source>
</evidence>
<dbReference type="AlphaFoldDB" id="A0A2Z6MQN8"/>